<feature type="compositionally biased region" description="Basic residues" evidence="1">
    <location>
        <begin position="38"/>
        <end position="49"/>
    </location>
</feature>
<reference evidence="2 3" key="1">
    <citation type="journal article" date="2014" name="Am. J. Bot.">
        <title>Genome assembly and annotation for red clover (Trifolium pratense; Fabaceae).</title>
        <authorList>
            <person name="Istvanek J."/>
            <person name="Jaros M."/>
            <person name="Krenek A."/>
            <person name="Repkova J."/>
        </authorList>
    </citation>
    <scope>NUCLEOTIDE SEQUENCE [LARGE SCALE GENOMIC DNA]</scope>
    <source>
        <strain evidence="3">cv. Tatra</strain>
        <tissue evidence="2">Young leaves</tissue>
    </source>
</reference>
<protein>
    <submittedName>
        <fullName evidence="2">Uncharacterized protein</fullName>
    </submittedName>
</protein>
<proteinExistence type="predicted"/>
<dbReference type="EMBL" id="ASHM01152067">
    <property type="protein sequence ID" value="PNX63051.1"/>
    <property type="molecule type" value="Genomic_DNA"/>
</dbReference>
<name>A0A2K3K9T0_TRIPR</name>
<feature type="region of interest" description="Disordered" evidence="1">
    <location>
        <begin position="1"/>
        <end position="61"/>
    </location>
</feature>
<reference evidence="2 3" key="2">
    <citation type="journal article" date="2017" name="Front. Plant Sci.">
        <title>Gene Classification and Mining of Molecular Markers Useful in Red Clover (Trifolium pratense) Breeding.</title>
        <authorList>
            <person name="Istvanek J."/>
            <person name="Dluhosova J."/>
            <person name="Dluhos P."/>
            <person name="Patkova L."/>
            <person name="Nedelnik J."/>
            <person name="Repkova J."/>
        </authorList>
    </citation>
    <scope>NUCLEOTIDE SEQUENCE [LARGE SCALE GENOMIC DNA]</scope>
    <source>
        <strain evidence="3">cv. Tatra</strain>
        <tissue evidence="2">Young leaves</tissue>
    </source>
</reference>
<evidence type="ECO:0000313" key="2">
    <source>
        <dbReference type="EMBL" id="PNX63051.1"/>
    </source>
</evidence>
<feature type="compositionally biased region" description="Polar residues" evidence="1">
    <location>
        <begin position="1"/>
        <end position="10"/>
    </location>
</feature>
<dbReference type="AlphaFoldDB" id="A0A2K3K9T0"/>
<evidence type="ECO:0000256" key="1">
    <source>
        <dbReference type="SAM" id="MobiDB-lite"/>
    </source>
</evidence>
<organism evidence="2 3">
    <name type="scientific">Trifolium pratense</name>
    <name type="common">Red clover</name>
    <dbReference type="NCBI Taxonomy" id="57577"/>
    <lineage>
        <taxon>Eukaryota</taxon>
        <taxon>Viridiplantae</taxon>
        <taxon>Streptophyta</taxon>
        <taxon>Embryophyta</taxon>
        <taxon>Tracheophyta</taxon>
        <taxon>Spermatophyta</taxon>
        <taxon>Magnoliopsida</taxon>
        <taxon>eudicotyledons</taxon>
        <taxon>Gunneridae</taxon>
        <taxon>Pentapetalae</taxon>
        <taxon>rosids</taxon>
        <taxon>fabids</taxon>
        <taxon>Fabales</taxon>
        <taxon>Fabaceae</taxon>
        <taxon>Papilionoideae</taxon>
        <taxon>50 kb inversion clade</taxon>
        <taxon>NPAAA clade</taxon>
        <taxon>Hologalegina</taxon>
        <taxon>IRL clade</taxon>
        <taxon>Trifolieae</taxon>
        <taxon>Trifolium</taxon>
    </lineage>
</organism>
<evidence type="ECO:0000313" key="3">
    <source>
        <dbReference type="Proteomes" id="UP000236291"/>
    </source>
</evidence>
<dbReference type="Proteomes" id="UP000236291">
    <property type="component" value="Unassembled WGS sequence"/>
</dbReference>
<accession>A0A2K3K9T0</accession>
<comment type="caution">
    <text evidence="2">The sequence shown here is derived from an EMBL/GenBank/DDBJ whole genome shotgun (WGS) entry which is preliminary data.</text>
</comment>
<gene>
    <name evidence="2" type="ORF">L195_g061430</name>
</gene>
<sequence length="75" mass="8646">MEIINNSPEISDNEEEDNVSQAREVPPQNAEEQEVASKPKKAKKRKAKKSNQDERKPKALTSDCWTYFDKVELLI</sequence>